<sequence>MALAVGGATAADVLADMYCDMTTTWFKELDLPNCVPSINELQELFAGELTLHSHKDHTKRLLPVSDPLFIALTLTDCLLESLIERESVYKARGLSDCISTALRCAPLVEATDKISMVGKL</sequence>
<reference evidence="1" key="1">
    <citation type="submission" date="2021-02" db="EMBL/GenBank/DDBJ databases">
        <title>First Annotated Genome of the Yellow-green Alga Tribonema minus.</title>
        <authorList>
            <person name="Mahan K.M."/>
        </authorList>
    </citation>
    <scope>NUCLEOTIDE SEQUENCE</scope>
    <source>
        <strain evidence="1">UTEX B ZZ1240</strain>
    </source>
</reference>
<keyword evidence="2" id="KW-1185">Reference proteome</keyword>
<protein>
    <submittedName>
        <fullName evidence="1">Uncharacterized protein</fullName>
    </submittedName>
</protein>
<accession>A0A836CMS2</accession>
<comment type="caution">
    <text evidence="1">The sequence shown here is derived from an EMBL/GenBank/DDBJ whole genome shotgun (WGS) entry which is preliminary data.</text>
</comment>
<proteinExistence type="predicted"/>
<evidence type="ECO:0000313" key="1">
    <source>
        <dbReference type="EMBL" id="KAG5189086.1"/>
    </source>
</evidence>
<dbReference type="AlphaFoldDB" id="A0A836CMS2"/>
<name>A0A836CMS2_9STRA</name>
<dbReference type="Proteomes" id="UP000664859">
    <property type="component" value="Unassembled WGS sequence"/>
</dbReference>
<organism evidence="1 2">
    <name type="scientific">Tribonema minus</name>
    <dbReference type="NCBI Taxonomy" id="303371"/>
    <lineage>
        <taxon>Eukaryota</taxon>
        <taxon>Sar</taxon>
        <taxon>Stramenopiles</taxon>
        <taxon>Ochrophyta</taxon>
        <taxon>PX clade</taxon>
        <taxon>Xanthophyceae</taxon>
        <taxon>Tribonematales</taxon>
        <taxon>Tribonemataceae</taxon>
        <taxon>Tribonema</taxon>
    </lineage>
</organism>
<dbReference type="EMBL" id="JAFCMP010000057">
    <property type="protein sequence ID" value="KAG5189086.1"/>
    <property type="molecule type" value="Genomic_DNA"/>
</dbReference>
<evidence type="ECO:0000313" key="2">
    <source>
        <dbReference type="Proteomes" id="UP000664859"/>
    </source>
</evidence>
<gene>
    <name evidence="1" type="ORF">JKP88DRAFT_243345</name>
</gene>